<feature type="domain" description="RSE1/DDB1/CPSF1 first beta-propeller" evidence="5">
    <location>
        <begin position="31"/>
        <end position="417"/>
    </location>
</feature>
<evidence type="ECO:0000256" key="1">
    <source>
        <dbReference type="ARBA" id="ARBA00004123"/>
    </source>
</evidence>
<evidence type="ECO:0000259" key="6">
    <source>
        <dbReference type="Pfam" id="PF23726"/>
    </source>
</evidence>
<sequence length="1247" mass="138214">MSDMTGAEVDGAEPVKMTGLLTQPIIPSPIINWILPARVRNKDHNDVVFVGERRIQVKEALDGANLADVFEKNDLNGSPLGAKVINVGTQLPWVNQGIHASRSVGSMEAETLAPQILFLALDSNELLFVYCDPEKEDPFIIHYRPLPRDVNTAEKYGRHIAVDPKSRAVAVSASRNFFGVMWLHSTNEIQYEMLRGGLQPIQSESFFKINGDILFMEFLFPKSMDDKKIILLLIVHKESTTQALFYEWDELRMDERLFPNITTISLSPQDSLPTMIVPLAKESSFLLITTTSMAMYTPHSLNRPMRYPVIIPDTDASEIGLWTRWARPSRNWLYSQRYDGIFLCREDGWIYYLEFGNEGELETQTSLGQLHCDVDTAFDVLDMGHEGGDFILAAGSHGDGGLFVQEARDHPRCVQRFLNWAPVTDAVVVPSFSQHPLKTDQDQDRLFVCSSSSSGNGAITELRYGVEAQIGVDVPLDRFSNIRDMWAMTKEMTGEIYLMIADPMTSVLLRTTFEVEDGISAVEDGTDLDTGETLTLATGSTRSGIIVQVTAKATHFFNSDDPRSSRSIPHDPSLVATTATVDKTDSLVIMTVTSPKGFYLYLAKIVEGKEISLEHPMNATSLEKAPISTLYQSWGTTGLIFLGTGDGNVLVYHVNNDTLSISEVAIVSISVNVEDDISKAIDSLAVIRMGNGHESSALLLCGLRSGILVPFDIEVNSYGLQKMDQQTPRHVGKTSITLKALNSFALFTCGDGLWRISYTSDGNPSDYFLSRVWITDQSCPAYFPVTLSSFSFVEKIDPDTGFTSVVLFCYADYSLLVCSLGHEIKTVPRRIDVPGIPNKLTYSRHLRSLVVSYTISEICFQLGPLGRATKSYIEFVDPDSQNPVEHGDGEAISEGKMPWRPSASSGEKITCIFDWTAEKHGNEYHLIAIGTSLPILDDLNDRQGRVLLFHASSDPINGNQINCFDKYTQMLDKPVYAMAAYRDSLIVASGKSLFPVVASNSEVKWRRDISAVLPSPAIAMTVHGNLIYVTTSRNSTLIYEIVNGDILEIGSDGIARDGLSHALIKACGNKLDMIVVGTRGGSVRVFDNLELDNLKSSPSAELPVSMLRLVQGSKSPSLLSTTTTVYGFALNGSVYRILILAEHERRLLQILLNLCLRDKAICPAWSIRRRRIAPAEEFAVRRHIDGTILARLAERDVQHLKQMLAQHTVKRALADEFDEAAQGVVGKSEDQTLAVFEWLRALLHIKF</sequence>
<dbReference type="Pfam" id="PF10433">
    <property type="entry name" value="Beta-prop_RSE1_1st"/>
    <property type="match status" value="1"/>
</dbReference>
<feature type="domain" description="RSE1/DDB1/CPSF1 second beta-propeller" evidence="6">
    <location>
        <begin position="479"/>
        <end position="764"/>
    </location>
</feature>
<dbReference type="Gene3D" id="2.130.10.10">
    <property type="entry name" value="YVTN repeat-like/Quinoprotein amine dehydrogenase"/>
    <property type="match status" value="2"/>
</dbReference>
<dbReference type="OrthoDB" id="20774at2759"/>
<evidence type="ECO:0000313" key="8">
    <source>
        <dbReference type="Proteomes" id="UP000191672"/>
    </source>
</evidence>
<dbReference type="Proteomes" id="UP000191672">
    <property type="component" value="Unassembled WGS sequence"/>
</dbReference>
<dbReference type="Pfam" id="PF03178">
    <property type="entry name" value="CPSF_A"/>
    <property type="match status" value="1"/>
</dbReference>
<dbReference type="GO" id="GO:0005634">
    <property type="term" value="C:nucleus"/>
    <property type="evidence" value="ECO:0007669"/>
    <property type="project" value="UniProtKB-SubCell"/>
</dbReference>
<dbReference type="PANTHER" id="PTHR10644">
    <property type="entry name" value="DNA REPAIR/RNA PROCESSING CPSF FAMILY"/>
    <property type="match status" value="1"/>
</dbReference>
<proteinExistence type="predicted"/>
<dbReference type="InterPro" id="IPR015943">
    <property type="entry name" value="WD40/YVTN_repeat-like_dom_sf"/>
</dbReference>
<evidence type="ECO:0000256" key="2">
    <source>
        <dbReference type="ARBA" id="ARBA00022664"/>
    </source>
</evidence>
<dbReference type="InterPro" id="IPR058543">
    <property type="entry name" value="Beta-prop_RSE1/DDB1/CPSF1_2nd"/>
</dbReference>
<evidence type="ECO:0000256" key="3">
    <source>
        <dbReference type="ARBA" id="ARBA00023242"/>
    </source>
</evidence>
<reference evidence="8" key="1">
    <citation type="journal article" date="2017" name="Nat. Microbiol.">
        <title>Global analysis of biosynthetic gene clusters reveals vast potential of secondary metabolite production in Penicillium species.</title>
        <authorList>
            <person name="Nielsen J.C."/>
            <person name="Grijseels S."/>
            <person name="Prigent S."/>
            <person name="Ji B."/>
            <person name="Dainat J."/>
            <person name="Nielsen K.F."/>
            <person name="Frisvad J.C."/>
            <person name="Workman M."/>
            <person name="Nielsen J."/>
        </authorList>
    </citation>
    <scope>NUCLEOTIDE SEQUENCE [LARGE SCALE GENOMIC DNA]</scope>
    <source>
        <strain evidence="8">IBT 31811</strain>
    </source>
</reference>
<dbReference type="GO" id="GO:0003676">
    <property type="term" value="F:nucleic acid binding"/>
    <property type="evidence" value="ECO:0007669"/>
    <property type="project" value="InterPro"/>
</dbReference>
<evidence type="ECO:0000259" key="4">
    <source>
        <dbReference type="Pfam" id="PF03178"/>
    </source>
</evidence>
<keyword evidence="2" id="KW-0507">mRNA processing</keyword>
<accession>A0A1V6Q531</accession>
<dbReference type="GO" id="GO:0006397">
    <property type="term" value="P:mRNA processing"/>
    <property type="evidence" value="ECO:0007669"/>
    <property type="project" value="UniProtKB-KW"/>
</dbReference>
<name>A0A1V6Q531_9EURO</name>
<keyword evidence="3" id="KW-0539">Nucleus</keyword>
<dbReference type="EMBL" id="MDYN01000013">
    <property type="protein sequence ID" value="OQD84351.1"/>
    <property type="molecule type" value="Genomic_DNA"/>
</dbReference>
<keyword evidence="8" id="KW-1185">Reference proteome</keyword>
<comment type="subcellular location">
    <subcellularLocation>
        <location evidence="1">Nucleus</location>
    </subcellularLocation>
</comment>
<dbReference type="STRING" id="416450.A0A1V6Q531"/>
<dbReference type="InterPro" id="IPR004871">
    <property type="entry name" value="RSE1/DDB1/CPSF1_C"/>
</dbReference>
<feature type="domain" description="RSE1/DDB1/CPSF1 C-terminal" evidence="4">
    <location>
        <begin position="916"/>
        <end position="1039"/>
    </location>
</feature>
<dbReference type="Pfam" id="PF23726">
    <property type="entry name" value="Beta-prop_RSE1_2nd"/>
    <property type="match status" value="1"/>
</dbReference>
<dbReference type="InterPro" id="IPR050358">
    <property type="entry name" value="RSE1/DDB1/CFT1"/>
</dbReference>
<gene>
    <name evidence="7" type="ORF">PENANT_c013G09623</name>
</gene>
<evidence type="ECO:0000259" key="5">
    <source>
        <dbReference type="Pfam" id="PF10433"/>
    </source>
</evidence>
<organism evidence="7 8">
    <name type="scientific">Penicillium antarcticum</name>
    <dbReference type="NCBI Taxonomy" id="416450"/>
    <lineage>
        <taxon>Eukaryota</taxon>
        <taxon>Fungi</taxon>
        <taxon>Dikarya</taxon>
        <taxon>Ascomycota</taxon>
        <taxon>Pezizomycotina</taxon>
        <taxon>Eurotiomycetes</taxon>
        <taxon>Eurotiomycetidae</taxon>
        <taxon>Eurotiales</taxon>
        <taxon>Aspergillaceae</taxon>
        <taxon>Penicillium</taxon>
    </lineage>
</organism>
<comment type="caution">
    <text evidence="7">The sequence shown here is derived from an EMBL/GenBank/DDBJ whole genome shotgun (WGS) entry which is preliminary data.</text>
</comment>
<dbReference type="AlphaFoldDB" id="A0A1V6Q531"/>
<dbReference type="InterPro" id="IPR018846">
    <property type="entry name" value="Beta-prop_RSE1/DDB1/CPSF1_1st"/>
</dbReference>
<evidence type="ECO:0000313" key="7">
    <source>
        <dbReference type="EMBL" id="OQD84351.1"/>
    </source>
</evidence>
<protein>
    <submittedName>
        <fullName evidence="7">Uncharacterized protein</fullName>
    </submittedName>
</protein>